<keyword evidence="2" id="KW-1185">Reference proteome</keyword>
<comment type="caution">
    <text evidence="1">The sequence shown here is derived from an EMBL/GenBank/DDBJ whole genome shotgun (WGS) entry which is preliminary data.</text>
</comment>
<sequence length="90" mass="10292">MEALLSRTDHHRRVRPLRAGNPARLLVDDRAAVRKGVLKTSDRDNGYPVYSRSVTLWAKPGIRKAFQTAIHRRDRKAVRAALATTAYRRD</sequence>
<proteinExistence type="predicted"/>
<evidence type="ECO:0000313" key="1">
    <source>
        <dbReference type="EMBL" id="RNG29829.1"/>
    </source>
</evidence>
<name>A0A3M8WLM7_9ACTN</name>
<dbReference type="AlphaFoldDB" id="A0A3M8WLM7"/>
<feature type="non-terminal residue" evidence="1">
    <location>
        <position position="90"/>
    </location>
</feature>
<dbReference type="EMBL" id="RIBZ01000149">
    <property type="protein sequence ID" value="RNG29829.1"/>
    <property type="molecule type" value="Genomic_DNA"/>
</dbReference>
<evidence type="ECO:0000313" key="2">
    <source>
        <dbReference type="Proteomes" id="UP000275401"/>
    </source>
</evidence>
<dbReference type="Proteomes" id="UP000275401">
    <property type="component" value="Unassembled WGS sequence"/>
</dbReference>
<gene>
    <name evidence="1" type="ORF">EEJ42_10975</name>
</gene>
<reference evidence="1 2" key="1">
    <citation type="submission" date="2018-11" db="EMBL/GenBank/DDBJ databases">
        <title>The Potential of Streptomyces as Biocontrol Agents against the Tomato grey mould, Botrytis cinerea (Gray mold) Frontiers in Microbiology.</title>
        <authorList>
            <person name="Li D."/>
        </authorList>
    </citation>
    <scope>NUCLEOTIDE SEQUENCE [LARGE SCALE GENOMIC DNA]</scope>
    <source>
        <strain evidence="1 2">NEAU-LD23</strain>
    </source>
</reference>
<accession>A0A3M8WLM7</accession>
<dbReference type="RefSeq" id="WP_123099763.1">
    <property type="nucleotide sequence ID" value="NZ_RIBZ01000149.1"/>
</dbReference>
<organism evidence="1 2">
    <name type="scientific">Streptomyces botrytidirepellens</name>
    <dbReference type="NCBI Taxonomy" id="2486417"/>
    <lineage>
        <taxon>Bacteria</taxon>
        <taxon>Bacillati</taxon>
        <taxon>Actinomycetota</taxon>
        <taxon>Actinomycetes</taxon>
        <taxon>Kitasatosporales</taxon>
        <taxon>Streptomycetaceae</taxon>
        <taxon>Streptomyces</taxon>
    </lineage>
</organism>
<protein>
    <submittedName>
        <fullName evidence="1">Uncharacterized protein</fullName>
    </submittedName>
</protein>